<evidence type="ECO:0000313" key="3">
    <source>
        <dbReference type="Proteomes" id="UP001054889"/>
    </source>
</evidence>
<comment type="caution">
    <text evidence="2">The sequence shown here is derived from an EMBL/GenBank/DDBJ whole genome shotgun (WGS) entry which is preliminary data.</text>
</comment>
<accession>A0AAV5EH21</accession>
<reference evidence="2" key="2">
    <citation type="submission" date="2021-12" db="EMBL/GenBank/DDBJ databases">
        <title>Resequencing data analysis of finger millet.</title>
        <authorList>
            <person name="Hatakeyama M."/>
            <person name="Aluri S."/>
            <person name="Balachadran M.T."/>
            <person name="Sivarajan S.R."/>
            <person name="Poveda L."/>
            <person name="Shimizu-Inatsugi R."/>
            <person name="Schlapbach R."/>
            <person name="Sreeman S.M."/>
            <person name="Shimizu K.K."/>
        </authorList>
    </citation>
    <scope>NUCLEOTIDE SEQUENCE</scope>
</reference>
<keyword evidence="1" id="KW-0732">Signal</keyword>
<name>A0AAV5EH21_ELECO</name>
<gene>
    <name evidence="2" type="primary">gb08944</name>
    <name evidence="2" type="ORF">PR202_gb08944</name>
</gene>
<reference evidence="2" key="1">
    <citation type="journal article" date="2018" name="DNA Res.">
        <title>Multiple hybrid de novo genome assembly of finger millet, an orphan allotetraploid crop.</title>
        <authorList>
            <person name="Hatakeyama M."/>
            <person name="Aluri S."/>
            <person name="Balachadran M.T."/>
            <person name="Sivarajan S.R."/>
            <person name="Patrignani A."/>
            <person name="Gruter S."/>
            <person name="Poveda L."/>
            <person name="Shimizu-Inatsugi R."/>
            <person name="Baeten J."/>
            <person name="Francoijs K.J."/>
            <person name="Nataraja K.N."/>
            <person name="Reddy Y.A.N."/>
            <person name="Phadnis S."/>
            <person name="Ravikumar R.L."/>
            <person name="Schlapbach R."/>
            <person name="Sreeman S.M."/>
            <person name="Shimizu K.K."/>
        </authorList>
    </citation>
    <scope>NUCLEOTIDE SEQUENCE</scope>
</reference>
<feature type="signal peptide" evidence="1">
    <location>
        <begin position="1"/>
        <end position="30"/>
    </location>
</feature>
<dbReference type="Proteomes" id="UP001054889">
    <property type="component" value="Unassembled WGS sequence"/>
</dbReference>
<keyword evidence="3" id="KW-1185">Reference proteome</keyword>
<sequence length="80" mass="8804">MGPPARPRVVSSLTVLLILVPLVFAPVATAGKNSRLAREVSRSRMCLDNQRVYAFHLVDDSLPSHLKASLLGKHQTEEEI</sequence>
<protein>
    <submittedName>
        <fullName evidence="2">Uncharacterized protein</fullName>
    </submittedName>
</protein>
<dbReference type="AlphaFoldDB" id="A0AAV5EH21"/>
<feature type="chain" id="PRO_5043887529" evidence="1">
    <location>
        <begin position="31"/>
        <end position="80"/>
    </location>
</feature>
<organism evidence="2 3">
    <name type="scientific">Eleusine coracana subsp. coracana</name>
    <dbReference type="NCBI Taxonomy" id="191504"/>
    <lineage>
        <taxon>Eukaryota</taxon>
        <taxon>Viridiplantae</taxon>
        <taxon>Streptophyta</taxon>
        <taxon>Embryophyta</taxon>
        <taxon>Tracheophyta</taxon>
        <taxon>Spermatophyta</taxon>
        <taxon>Magnoliopsida</taxon>
        <taxon>Liliopsida</taxon>
        <taxon>Poales</taxon>
        <taxon>Poaceae</taxon>
        <taxon>PACMAD clade</taxon>
        <taxon>Chloridoideae</taxon>
        <taxon>Cynodonteae</taxon>
        <taxon>Eleusininae</taxon>
        <taxon>Eleusine</taxon>
    </lineage>
</organism>
<evidence type="ECO:0000313" key="2">
    <source>
        <dbReference type="EMBL" id="GJN21466.1"/>
    </source>
</evidence>
<proteinExistence type="predicted"/>
<dbReference type="EMBL" id="BQKI01000075">
    <property type="protein sequence ID" value="GJN21466.1"/>
    <property type="molecule type" value="Genomic_DNA"/>
</dbReference>
<evidence type="ECO:0000256" key="1">
    <source>
        <dbReference type="SAM" id="SignalP"/>
    </source>
</evidence>